<feature type="domain" description="Adaptor protein ClpS core" evidence="1">
    <location>
        <begin position="24"/>
        <end position="88"/>
    </location>
</feature>
<dbReference type="InterPro" id="IPR014719">
    <property type="entry name" value="Ribosomal_bL12_C/ClpS-like"/>
</dbReference>
<keyword evidence="3" id="KW-1185">Reference proteome</keyword>
<dbReference type="OrthoDB" id="598046at2"/>
<keyword evidence="2" id="KW-0378">Hydrolase</keyword>
<reference evidence="2 3" key="1">
    <citation type="submission" date="2015-07" db="EMBL/GenBank/DDBJ databases">
        <title>The draft genome sequence of Leadbetterella sp. JN14-9.</title>
        <authorList>
            <person name="Liu Y."/>
            <person name="Du J."/>
            <person name="Shao Z."/>
        </authorList>
    </citation>
    <scope>NUCLEOTIDE SEQUENCE [LARGE SCALE GENOMIC DNA]</scope>
    <source>
        <strain evidence="2 3">JN14-9</strain>
    </source>
</reference>
<dbReference type="SUPFAM" id="SSF54736">
    <property type="entry name" value="ClpS-like"/>
    <property type="match status" value="1"/>
</dbReference>
<accession>A0A0P7BTH6</accession>
<sequence length="98" mass="11243">MMNIQENPEIEIQEVIEEVIENVKLWSLVVFNDDVNTFDHVIDTLVDVCDHEPAQAEQCAWIIHLKGKCGVKNGDYDDLVAKRNEICRRGLSAEVMMK</sequence>
<name>A0A0P7BTH6_9BACT</name>
<dbReference type="InterPro" id="IPR003769">
    <property type="entry name" value="ClpS_core"/>
</dbReference>
<evidence type="ECO:0000313" key="3">
    <source>
        <dbReference type="Proteomes" id="UP000050454"/>
    </source>
</evidence>
<dbReference type="STRING" id="1605367.AFM12_10755"/>
<dbReference type="GO" id="GO:0030163">
    <property type="term" value="P:protein catabolic process"/>
    <property type="evidence" value="ECO:0007669"/>
    <property type="project" value="InterPro"/>
</dbReference>
<dbReference type="GO" id="GO:0008233">
    <property type="term" value="F:peptidase activity"/>
    <property type="evidence" value="ECO:0007669"/>
    <property type="project" value="UniProtKB-KW"/>
</dbReference>
<keyword evidence="2" id="KW-0645">Protease</keyword>
<dbReference type="PATRIC" id="fig|1605367.3.peg.3540"/>
<evidence type="ECO:0000313" key="2">
    <source>
        <dbReference type="EMBL" id="KPM48106.1"/>
    </source>
</evidence>
<evidence type="ECO:0000259" key="1">
    <source>
        <dbReference type="Pfam" id="PF02617"/>
    </source>
</evidence>
<dbReference type="GO" id="GO:0006508">
    <property type="term" value="P:proteolysis"/>
    <property type="evidence" value="ECO:0007669"/>
    <property type="project" value="UniProtKB-KW"/>
</dbReference>
<dbReference type="Gene3D" id="3.30.1390.10">
    <property type="match status" value="1"/>
</dbReference>
<organism evidence="2 3">
    <name type="scientific">Jiulongibacter sediminis</name>
    <dbReference type="NCBI Taxonomy" id="1605367"/>
    <lineage>
        <taxon>Bacteria</taxon>
        <taxon>Pseudomonadati</taxon>
        <taxon>Bacteroidota</taxon>
        <taxon>Cytophagia</taxon>
        <taxon>Cytophagales</taxon>
        <taxon>Leadbetterellaceae</taxon>
        <taxon>Jiulongibacter</taxon>
    </lineage>
</organism>
<dbReference type="AlphaFoldDB" id="A0A0P7BTH6"/>
<dbReference type="RefSeq" id="WP_055148886.1">
    <property type="nucleotide sequence ID" value="NZ_CAKZPM010000009.1"/>
</dbReference>
<proteinExistence type="predicted"/>
<dbReference type="EMBL" id="LGTQ01000009">
    <property type="protein sequence ID" value="KPM48106.1"/>
    <property type="molecule type" value="Genomic_DNA"/>
</dbReference>
<dbReference type="Proteomes" id="UP000050454">
    <property type="component" value="Unassembled WGS sequence"/>
</dbReference>
<gene>
    <name evidence="2" type="ORF">AFM12_10755</name>
</gene>
<comment type="caution">
    <text evidence="2">The sequence shown here is derived from an EMBL/GenBank/DDBJ whole genome shotgun (WGS) entry which is preliminary data.</text>
</comment>
<dbReference type="Pfam" id="PF02617">
    <property type="entry name" value="ClpS"/>
    <property type="match status" value="1"/>
</dbReference>
<protein>
    <submittedName>
        <fullName evidence="2">Clp protease ClpS</fullName>
    </submittedName>
</protein>